<comment type="caution">
    <text evidence="2">The sequence shown here is derived from an EMBL/GenBank/DDBJ whole genome shotgun (WGS) entry which is preliminary data.</text>
</comment>
<keyword evidence="1" id="KW-0812">Transmembrane</keyword>
<sequence>MNQLKGLYISLILMMFVNLMNFSFFDDDYSGIAMMLSVIIFFIATLFFINASHRMKDAGQ</sequence>
<feature type="transmembrane region" description="Helical" evidence="1">
    <location>
        <begin position="31"/>
        <end position="51"/>
    </location>
</feature>
<keyword evidence="1" id="KW-1133">Transmembrane helix</keyword>
<dbReference type="AlphaFoldDB" id="A0A365KXU8"/>
<reference evidence="2 3" key="1">
    <citation type="submission" date="2018-06" db="EMBL/GenBank/DDBJ databases">
        <title>The draft genome sequences of strains SCU63 and S1.</title>
        <authorList>
            <person name="Gan L."/>
        </authorList>
    </citation>
    <scope>NUCLEOTIDE SEQUENCE [LARGE SCALE GENOMIC DNA]</scope>
    <source>
        <strain evidence="2 3">SCU63</strain>
    </source>
</reference>
<keyword evidence="3" id="KW-1185">Reference proteome</keyword>
<keyword evidence="1" id="KW-0472">Membrane</keyword>
<evidence type="ECO:0000313" key="2">
    <source>
        <dbReference type="EMBL" id="RAZ77647.1"/>
    </source>
</evidence>
<evidence type="ECO:0000313" key="3">
    <source>
        <dbReference type="Proteomes" id="UP000251002"/>
    </source>
</evidence>
<organism evidence="2 3">
    <name type="scientific">Planococcus halotolerans</name>
    <dbReference type="NCBI Taxonomy" id="2233542"/>
    <lineage>
        <taxon>Bacteria</taxon>
        <taxon>Bacillati</taxon>
        <taxon>Bacillota</taxon>
        <taxon>Bacilli</taxon>
        <taxon>Bacillales</taxon>
        <taxon>Caryophanaceae</taxon>
        <taxon>Planococcus</taxon>
    </lineage>
</organism>
<proteinExistence type="predicted"/>
<name>A0A365KXU8_9BACL</name>
<dbReference type="EMBL" id="QLZR01000003">
    <property type="protein sequence ID" value="RAZ77647.1"/>
    <property type="molecule type" value="Genomic_DNA"/>
</dbReference>
<gene>
    <name evidence="2" type="ORF">DP120_09190</name>
</gene>
<dbReference type="RefSeq" id="WP_112223374.1">
    <property type="nucleotide sequence ID" value="NZ_CP047673.1"/>
</dbReference>
<protein>
    <submittedName>
        <fullName evidence="2">Uncharacterized protein</fullName>
    </submittedName>
</protein>
<evidence type="ECO:0000256" key="1">
    <source>
        <dbReference type="SAM" id="Phobius"/>
    </source>
</evidence>
<feature type="transmembrane region" description="Helical" evidence="1">
    <location>
        <begin position="7"/>
        <end position="25"/>
    </location>
</feature>
<dbReference type="Proteomes" id="UP000251002">
    <property type="component" value="Unassembled WGS sequence"/>
</dbReference>
<accession>A0A365KXU8</accession>